<sequence length="87" mass="10560">MEEWNVLVRTLEADQENPKQFQEMAKAVFHAMCTRKIKDMRKFEQRIGSDYDKLLEDIPFPEESVRDLIQNDEFFELTLKLRKNYKC</sequence>
<organism evidence="1">
    <name type="scientific">viral metagenome</name>
    <dbReference type="NCBI Taxonomy" id="1070528"/>
    <lineage>
        <taxon>unclassified sequences</taxon>
        <taxon>metagenomes</taxon>
        <taxon>organismal metagenomes</taxon>
    </lineage>
</organism>
<dbReference type="AlphaFoldDB" id="A0A6C0CVG1"/>
<dbReference type="EMBL" id="MN739481">
    <property type="protein sequence ID" value="QHT07495.1"/>
    <property type="molecule type" value="Genomic_DNA"/>
</dbReference>
<reference evidence="1" key="1">
    <citation type="journal article" date="2020" name="Nature">
        <title>Giant virus diversity and host interactions through global metagenomics.</title>
        <authorList>
            <person name="Schulz F."/>
            <person name="Roux S."/>
            <person name="Paez-Espino D."/>
            <person name="Jungbluth S."/>
            <person name="Walsh D.A."/>
            <person name="Denef V.J."/>
            <person name="McMahon K.D."/>
            <person name="Konstantinidis K.T."/>
            <person name="Eloe-Fadrosh E.A."/>
            <person name="Kyrpides N.C."/>
            <person name="Woyke T."/>
        </authorList>
    </citation>
    <scope>NUCLEOTIDE SEQUENCE</scope>
    <source>
        <strain evidence="1">GVMAG-M-3300021963-12</strain>
    </source>
</reference>
<proteinExistence type="predicted"/>
<accession>A0A6C0CVG1</accession>
<name>A0A6C0CVG1_9ZZZZ</name>
<protein>
    <submittedName>
        <fullName evidence="1">Uncharacterized protein</fullName>
    </submittedName>
</protein>
<evidence type="ECO:0000313" key="1">
    <source>
        <dbReference type="EMBL" id="QHT07495.1"/>
    </source>
</evidence>